<keyword evidence="5" id="KW-1185">Reference proteome</keyword>
<dbReference type="Gene3D" id="1.20.1600.10">
    <property type="entry name" value="Outer membrane efflux proteins (OEP)"/>
    <property type="match status" value="1"/>
</dbReference>
<dbReference type="OrthoDB" id="9783100at2"/>
<accession>A0A844ZKY7</accession>
<organism evidence="4 5">
    <name type="scientific">Parapontixanthobacter aurantiacus</name>
    <dbReference type="NCBI Taxonomy" id="1463599"/>
    <lineage>
        <taxon>Bacteria</taxon>
        <taxon>Pseudomonadati</taxon>
        <taxon>Pseudomonadota</taxon>
        <taxon>Alphaproteobacteria</taxon>
        <taxon>Sphingomonadales</taxon>
        <taxon>Erythrobacteraceae</taxon>
        <taxon>Parapontixanthobacter</taxon>
    </lineage>
</organism>
<dbReference type="PANTHER" id="PTHR30203:SF33">
    <property type="entry name" value="BLR4455 PROTEIN"/>
    <property type="match status" value="1"/>
</dbReference>
<reference evidence="4 5" key="1">
    <citation type="submission" date="2019-12" db="EMBL/GenBank/DDBJ databases">
        <title>Genomic-based taxomic classification of the family Erythrobacteraceae.</title>
        <authorList>
            <person name="Xu L."/>
        </authorList>
    </citation>
    <scope>NUCLEOTIDE SEQUENCE [LARGE SCALE GENOMIC DNA]</scope>
    <source>
        <strain evidence="4 5">MCCC 1A09962</strain>
    </source>
</reference>
<dbReference type="Proteomes" id="UP000433104">
    <property type="component" value="Unassembled WGS sequence"/>
</dbReference>
<evidence type="ECO:0000313" key="4">
    <source>
        <dbReference type="EMBL" id="MXO86349.1"/>
    </source>
</evidence>
<name>A0A844ZKY7_9SPHN</name>
<evidence type="ECO:0000256" key="3">
    <source>
        <dbReference type="SAM" id="MobiDB-lite"/>
    </source>
</evidence>
<evidence type="ECO:0000256" key="1">
    <source>
        <dbReference type="ARBA" id="ARBA00007613"/>
    </source>
</evidence>
<dbReference type="SUPFAM" id="SSF56954">
    <property type="entry name" value="Outer membrane efflux proteins (OEP)"/>
    <property type="match status" value="1"/>
</dbReference>
<keyword evidence="2" id="KW-1134">Transmembrane beta strand</keyword>
<evidence type="ECO:0000313" key="5">
    <source>
        <dbReference type="Proteomes" id="UP000433104"/>
    </source>
</evidence>
<protein>
    <submittedName>
        <fullName evidence="4">Efflux transporter outer membrane subunit</fullName>
    </submittedName>
</protein>
<feature type="region of interest" description="Disordered" evidence="3">
    <location>
        <begin position="458"/>
        <end position="479"/>
    </location>
</feature>
<dbReference type="PANTHER" id="PTHR30203">
    <property type="entry name" value="OUTER MEMBRANE CATION EFFLUX PROTEIN"/>
    <property type="match status" value="1"/>
</dbReference>
<sequence>MHTAALTACLGACVAGPAPEIATPVPDLPPSFFYAPDVATDTSVAALLPQGDPAFRELSERVIADAPRLAEAAARIEEARATARRAGAERLPLIGADASVTGTRTNPSQFGGTLPPNVVFDTERVAYGANLTASWDPDLFGQLRARERTAVARIDAADAAASAVRIALLSELAAAIVDWRSLTAREGALQEDLDAALELARLAGVRERSGLAPGFDRVRAEATANASRSRLAALANERARLVGRVVTLTALPAGEVHAVLALSQVQTDLVPAPRLLPSLLLANRPDILRAAALLTAEDAELAATARSRFPQFDLGAIVGLLAFSPGDLFDEDSIVGTLAASVAAPLVDFGRTEAEIDRAAARKRAAFASYRNAVYQGLGDVETAYGLIDAADAEYATLIAERDSAQRAARLADTRYRAGLADFLTVLEARRAADDSAARAATAFGAARRARILLWQAIGGEPQPPRSDVQNGSPLPSEL</sequence>
<evidence type="ECO:0000256" key="2">
    <source>
        <dbReference type="RuleBase" id="RU362097"/>
    </source>
</evidence>
<keyword evidence="2" id="KW-0812">Transmembrane</keyword>
<dbReference type="InterPro" id="IPR003423">
    <property type="entry name" value="OMP_efflux"/>
</dbReference>
<comment type="similarity">
    <text evidence="1 2">Belongs to the outer membrane factor (OMF) (TC 1.B.17) family.</text>
</comment>
<gene>
    <name evidence="4" type="ORF">GRI38_09970</name>
</gene>
<proteinExistence type="inferred from homology"/>
<keyword evidence="2" id="KW-0564">Palmitate</keyword>
<dbReference type="InterPro" id="IPR010131">
    <property type="entry name" value="MdtP/NodT-like"/>
</dbReference>
<dbReference type="EMBL" id="WTYW01000002">
    <property type="protein sequence ID" value="MXO86349.1"/>
    <property type="molecule type" value="Genomic_DNA"/>
</dbReference>
<comment type="subcellular location">
    <subcellularLocation>
        <location evidence="2">Cell membrane</location>
        <topology evidence="2">Lipid-anchor</topology>
    </subcellularLocation>
</comment>
<dbReference type="AlphaFoldDB" id="A0A844ZKY7"/>
<dbReference type="NCBIfam" id="TIGR01845">
    <property type="entry name" value="outer_NodT"/>
    <property type="match status" value="1"/>
</dbReference>
<keyword evidence="2" id="KW-0449">Lipoprotein</keyword>
<comment type="caution">
    <text evidence="4">The sequence shown here is derived from an EMBL/GenBank/DDBJ whole genome shotgun (WGS) entry which is preliminary data.</text>
</comment>
<dbReference type="GO" id="GO:0015562">
    <property type="term" value="F:efflux transmembrane transporter activity"/>
    <property type="evidence" value="ECO:0007669"/>
    <property type="project" value="InterPro"/>
</dbReference>
<dbReference type="Pfam" id="PF02321">
    <property type="entry name" value="OEP"/>
    <property type="match status" value="2"/>
</dbReference>
<keyword evidence="2" id="KW-0472">Membrane</keyword>
<feature type="compositionally biased region" description="Polar residues" evidence="3">
    <location>
        <begin position="468"/>
        <end position="479"/>
    </location>
</feature>
<dbReference type="Gene3D" id="2.20.200.10">
    <property type="entry name" value="Outer membrane efflux proteins (OEP)"/>
    <property type="match status" value="1"/>
</dbReference>
<dbReference type="GO" id="GO:0005886">
    <property type="term" value="C:plasma membrane"/>
    <property type="evidence" value="ECO:0007669"/>
    <property type="project" value="UniProtKB-SubCell"/>
</dbReference>